<accession>A0A951PU81</accession>
<dbReference type="Gene3D" id="2.160.20.10">
    <property type="entry name" value="Single-stranded right-handed beta-helix, Pectin lyase-like"/>
    <property type="match status" value="3"/>
</dbReference>
<feature type="chain" id="PRO_5037141338" evidence="2">
    <location>
        <begin position="28"/>
        <end position="983"/>
    </location>
</feature>
<gene>
    <name evidence="4" type="ORF">KME25_31145</name>
</gene>
<feature type="signal peptide" evidence="2">
    <location>
        <begin position="1"/>
        <end position="27"/>
    </location>
</feature>
<feature type="domain" description="Filamentous haemagglutinin FhaB/tRNA nuclease CdiA-like TPS" evidence="3">
    <location>
        <begin position="32"/>
        <end position="150"/>
    </location>
</feature>
<evidence type="ECO:0000256" key="1">
    <source>
        <dbReference type="SAM" id="MobiDB-lite"/>
    </source>
</evidence>
<dbReference type="InterPro" id="IPR012334">
    <property type="entry name" value="Pectin_lyas_fold"/>
</dbReference>
<dbReference type="AlphaFoldDB" id="A0A951PU81"/>
<dbReference type="EMBL" id="JAHHIF010000073">
    <property type="protein sequence ID" value="MBW4548828.1"/>
    <property type="molecule type" value="Genomic_DNA"/>
</dbReference>
<dbReference type="NCBIfam" id="TIGR01901">
    <property type="entry name" value="adhes_NPXG"/>
    <property type="match status" value="1"/>
</dbReference>
<comment type="caution">
    <text evidence="4">The sequence shown here is derived from an EMBL/GenBank/DDBJ whole genome shotgun (WGS) entry which is preliminary data.</text>
</comment>
<dbReference type="SUPFAM" id="SSF51126">
    <property type="entry name" value="Pectin lyase-like"/>
    <property type="match status" value="3"/>
</dbReference>
<evidence type="ECO:0000259" key="3">
    <source>
        <dbReference type="SMART" id="SM00912"/>
    </source>
</evidence>
<dbReference type="SMART" id="SM00912">
    <property type="entry name" value="Haemagg_act"/>
    <property type="match status" value="1"/>
</dbReference>
<evidence type="ECO:0000256" key="2">
    <source>
        <dbReference type="SAM" id="SignalP"/>
    </source>
</evidence>
<reference evidence="4" key="2">
    <citation type="journal article" date="2022" name="Microbiol. Resour. Announc.">
        <title>Metagenome Sequencing to Explore Phylogenomics of Terrestrial Cyanobacteria.</title>
        <authorList>
            <person name="Ward R.D."/>
            <person name="Stajich J.E."/>
            <person name="Johansen J.R."/>
            <person name="Huntemann M."/>
            <person name="Clum A."/>
            <person name="Foster B."/>
            <person name="Foster B."/>
            <person name="Roux S."/>
            <person name="Palaniappan K."/>
            <person name="Varghese N."/>
            <person name="Mukherjee S."/>
            <person name="Reddy T.B.K."/>
            <person name="Daum C."/>
            <person name="Copeland A."/>
            <person name="Chen I.A."/>
            <person name="Ivanova N.N."/>
            <person name="Kyrpides N.C."/>
            <person name="Shapiro N."/>
            <person name="Eloe-Fadrosh E.A."/>
            <person name="Pietrasiak N."/>
        </authorList>
    </citation>
    <scope>NUCLEOTIDE SEQUENCE</scope>
    <source>
        <strain evidence="4">CPER-KK1</strain>
    </source>
</reference>
<name>A0A951PU81_9CYAN</name>
<sequence>MKPHCQSLWFAASFSLFWLATTNPTPAQIVEDITLQNLSIVTPNGNTSIITGGTQAGSNLFHSFGEFSVPTGEVASFQEIDQAVENIISRVTGLSVSTIDGLIEVLQANGTVSPANFFLINPNGIIFSSNASLNIGGSFLASTASSLNFADGSQFSATAPQTTPLLTVSVPIGLQFGGTQGNILNQSQARNRLGIPVGLRARLDKTLALVGGNVSLNSGYLRTPGGRVELGGVAGAGIVGLNVDGDSLRLSFPDDVARADISLSNEAFVDVTGEGGGNVQLSGRRVTFTDGSAIQAYTLGSIPGGTLSINASESVELSGTTADGNFASGLFSFSDFEATGAGSNIAVETGRLIVQDGAQILVSTLGAGSAGALTVKASESVEVIGSAMNGLPSGLFAGVEEEDATGFGGSLTIETRELIIQDGGRVSTSTFGQGEGGSLIVRARDFVEVSGRSSDRQNSSLLQATVQRGATGDGGSLTIDTGELLVSDGAQVSTSTFGQGDAGDLTVQATQVTLLGYGTSADDKIISSGLLANSEQGATGTGGNLTIDTERLSIQGGAQVSVTTFSEFSQASAGNLTVQAFDVELVGVALSADGQFLTNDTGLSFGSGLFAGTGIGSTADGGTLRVETERLTLRDGAVLQTTTFGAGDAGDLIVQASESVELVGTFADNRFPTSLLALSGGIPGVGGIPEATGQGGDLTIETGELIVRDRALAAVSSLNSSNDAQGAGNLQITTRSITLDNQGELTAETASGDGGNIALAVEDLLLLRQQSGISTSAGVVGAGGNGGNITIDTPDGFIIAVPEENSDISANAFTGNGGNIQIQVQAIFGTQFREDLTTESDITASSEFGLDGVVEITTPDVDPSRGLVGLPTDVVDASGLIASGCGTPQIARSEFIVTGRGGLPPTPGETLSSDTVWTDLRPATTTTGNRSAEPLITQPTDTKPPVEAQGWVINDRGKVVLTAQAAHVLPHRAWQTPIECKKL</sequence>
<reference evidence="4" key="1">
    <citation type="submission" date="2021-05" db="EMBL/GenBank/DDBJ databases">
        <authorList>
            <person name="Pietrasiak N."/>
            <person name="Ward R."/>
            <person name="Stajich J.E."/>
            <person name="Kurbessoian T."/>
        </authorList>
    </citation>
    <scope>NUCLEOTIDE SEQUENCE</scope>
    <source>
        <strain evidence="4">CPER-KK1</strain>
    </source>
</reference>
<proteinExistence type="predicted"/>
<organism evidence="4 5">
    <name type="scientific">Symplocastrum torsivum CPER-KK1</name>
    <dbReference type="NCBI Taxonomy" id="450513"/>
    <lineage>
        <taxon>Bacteria</taxon>
        <taxon>Bacillati</taxon>
        <taxon>Cyanobacteriota</taxon>
        <taxon>Cyanophyceae</taxon>
        <taxon>Oscillatoriophycideae</taxon>
        <taxon>Oscillatoriales</taxon>
        <taxon>Microcoleaceae</taxon>
        <taxon>Symplocastrum</taxon>
    </lineage>
</organism>
<evidence type="ECO:0000313" key="4">
    <source>
        <dbReference type="EMBL" id="MBW4548828.1"/>
    </source>
</evidence>
<evidence type="ECO:0000313" key="5">
    <source>
        <dbReference type="Proteomes" id="UP000753908"/>
    </source>
</evidence>
<dbReference type="Proteomes" id="UP000753908">
    <property type="component" value="Unassembled WGS sequence"/>
</dbReference>
<protein>
    <submittedName>
        <fullName evidence="4">S-layer family protein</fullName>
    </submittedName>
</protein>
<dbReference type="Pfam" id="PF05860">
    <property type="entry name" value="TPS"/>
    <property type="match status" value="1"/>
</dbReference>
<dbReference type="InterPro" id="IPR008638">
    <property type="entry name" value="FhaB/CdiA-like_TPS"/>
</dbReference>
<feature type="region of interest" description="Disordered" evidence="1">
    <location>
        <begin position="924"/>
        <end position="944"/>
    </location>
</feature>
<dbReference type="InterPro" id="IPR011050">
    <property type="entry name" value="Pectin_lyase_fold/virulence"/>
</dbReference>
<keyword evidence="2" id="KW-0732">Signal</keyword>